<evidence type="ECO:0000256" key="1">
    <source>
        <dbReference type="SAM" id="MobiDB-lite"/>
    </source>
</evidence>
<keyword evidence="2" id="KW-1133">Transmembrane helix</keyword>
<keyword evidence="2" id="KW-0812">Transmembrane</keyword>
<feature type="region of interest" description="Disordered" evidence="1">
    <location>
        <begin position="43"/>
        <end position="79"/>
    </location>
</feature>
<dbReference type="AlphaFoldDB" id="A0A8K0SPF1"/>
<feature type="transmembrane region" description="Helical" evidence="2">
    <location>
        <begin position="95"/>
        <end position="119"/>
    </location>
</feature>
<accession>A0A8K0SPF1</accession>
<organism evidence="3 4">
    <name type="scientific">Stachybotrys elegans</name>
    <dbReference type="NCBI Taxonomy" id="80388"/>
    <lineage>
        <taxon>Eukaryota</taxon>
        <taxon>Fungi</taxon>
        <taxon>Dikarya</taxon>
        <taxon>Ascomycota</taxon>
        <taxon>Pezizomycotina</taxon>
        <taxon>Sordariomycetes</taxon>
        <taxon>Hypocreomycetidae</taxon>
        <taxon>Hypocreales</taxon>
        <taxon>Stachybotryaceae</taxon>
        <taxon>Stachybotrys</taxon>
    </lineage>
</organism>
<protein>
    <submittedName>
        <fullName evidence="3">Uncharacterized protein</fullName>
    </submittedName>
</protein>
<evidence type="ECO:0000313" key="3">
    <source>
        <dbReference type="EMBL" id="KAH7313528.1"/>
    </source>
</evidence>
<keyword evidence="4" id="KW-1185">Reference proteome</keyword>
<proteinExistence type="predicted"/>
<feature type="transmembrane region" description="Helical" evidence="2">
    <location>
        <begin position="131"/>
        <end position="155"/>
    </location>
</feature>
<evidence type="ECO:0000256" key="2">
    <source>
        <dbReference type="SAM" id="Phobius"/>
    </source>
</evidence>
<comment type="caution">
    <text evidence="3">The sequence shown here is derived from an EMBL/GenBank/DDBJ whole genome shotgun (WGS) entry which is preliminary data.</text>
</comment>
<dbReference type="Proteomes" id="UP000813444">
    <property type="component" value="Unassembled WGS sequence"/>
</dbReference>
<feature type="compositionally biased region" description="Basic and acidic residues" evidence="1">
    <location>
        <begin position="61"/>
        <end position="79"/>
    </location>
</feature>
<dbReference type="OrthoDB" id="2386090at2759"/>
<evidence type="ECO:0000313" key="4">
    <source>
        <dbReference type="Proteomes" id="UP000813444"/>
    </source>
</evidence>
<sequence length="279" mass="31589">MIIYRALIRGSAKNVPTALIRANWQRIARPACRYANQQRCYAKISSPKAAPSKAQTTPPRQEPKQQAKNEPKPRGEKPLPERLLIYHAGTGRTTFLAMVKVTTLFLGAFFIFMVVPAYAKDERPAWEIAGIAAAGFVPALFVTYTTAPFVTHILVHLPPSARISRVHLERFVRNMPSTTQLTVTTMSAISKPRYSTMMAGDLVPVARRFGLVNYVRDTAAENANRRWFMFPAVRRFFVQEHRSATRQRYQKKTKGEVESWVWEAVKEKIQRKAAATAAK</sequence>
<keyword evidence="2" id="KW-0472">Membrane</keyword>
<reference evidence="3" key="1">
    <citation type="journal article" date="2021" name="Nat. Commun.">
        <title>Genetic determinants of endophytism in the Arabidopsis root mycobiome.</title>
        <authorList>
            <person name="Mesny F."/>
            <person name="Miyauchi S."/>
            <person name="Thiergart T."/>
            <person name="Pickel B."/>
            <person name="Atanasova L."/>
            <person name="Karlsson M."/>
            <person name="Huettel B."/>
            <person name="Barry K.W."/>
            <person name="Haridas S."/>
            <person name="Chen C."/>
            <person name="Bauer D."/>
            <person name="Andreopoulos W."/>
            <person name="Pangilinan J."/>
            <person name="LaButti K."/>
            <person name="Riley R."/>
            <person name="Lipzen A."/>
            <person name="Clum A."/>
            <person name="Drula E."/>
            <person name="Henrissat B."/>
            <person name="Kohler A."/>
            <person name="Grigoriev I.V."/>
            <person name="Martin F.M."/>
            <person name="Hacquard S."/>
        </authorList>
    </citation>
    <scope>NUCLEOTIDE SEQUENCE</scope>
    <source>
        <strain evidence="3">MPI-CAGE-CH-0235</strain>
    </source>
</reference>
<gene>
    <name evidence="3" type="ORF">B0I35DRAFT_480206</name>
</gene>
<name>A0A8K0SPF1_9HYPO</name>
<dbReference type="EMBL" id="JAGPNK010000009">
    <property type="protein sequence ID" value="KAH7313528.1"/>
    <property type="molecule type" value="Genomic_DNA"/>
</dbReference>